<protein>
    <submittedName>
        <fullName evidence="2">Uncharacterized protein</fullName>
    </submittedName>
</protein>
<sequence length="111" mass="12938">GEHTRRRPDHQPCQPRRRLCSAYPVQDYPARYKDTQVPRHQALFPSSPRTPSIQPTHYHSNHHNGQPHDPRARQRRRPGPRAVRARQRGPVALAPPARHQRLHRAVDVLLC</sequence>
<feature type="non-terminal residue" evidence="2">
    <location>
        <position position="111"/>
    </location>
</feature>
<proteinExistence type="predicted"/>
<keyword evidence="3" id="KW-1185">Reference proteome</keyword>
<feature type="region of interest" description="Disordered" evidence="1">
    <location>
        <begin position="1"/>
        <end position="20"/>
    </location>
</feature>
<dbReference type="GeneID" id="54301748"/>
<gene>
    <name evidence="2" type="ORF">K452DRAFT_319647</name>
</gene>
<dbReference type="Proteomes" id="UP000799438">
    <property type="component" value="Unassembled WGS sequence"/>
</dbReference>
<dbReference type="AlphaFoldDB" id="A0A6A6BE70"/>
<reference evidence="2" key="1">
    <citation type="journal article" date="2020" name="Stud. Mycol.">
        <title>101 Dothideomycetes genomes: a test case for predicting lifestyles and emergence of pathogens.</title>
        <authorList>
            <person name="Haridas S."/>
            <person name="Albert R."/>
            <person name="Binder M."/>
            <person name="Bloem J."/>
            <person name="Labutti K."/>
            <person name="Salamov A."/>
            <person name="Andreopoulos B."/>
            <person name="Baker S."/>
            <person name="Barry K."/>
            <person name="Bills G."/>
            <person name="Bluhm B."/>
            <person name="Cannon C."/>
            <person name="Castanera R."/>
            <person name="Culley D."/>
            <person name="Daum C."/>
            <person name="Ezra D."/>
            <person name="Gonzalez J."/>
            <person name="Henrissat B."/>
            <person name="Kuo A."/>
            <person name="Liang C."/>
            <person name="Lipzen A."/>
            <person name="Lutzoni F."/>
            <person name="Magnuson J."/>
            <person name="Mondo S."/>
            <person name="Nolan M."/>
            <person name="Ohm R."/>
            <person name="Pangilinan J."/>
            <person name="Park H.-J."/>
            <person name="Ramirez L."/>
            <person name="Alfaro M."/>
            <person name="Sun H."/>
            <person name="Tritt A."/>
            <person name="Yoshinaga Y."/>
            <person name="Zwiers L.-H."/>
            <person name="Turgeon B."/>
            <person name="Goodwin S."/>
            <person name="Spatafora J."/>
            <person name="Crous P."/>
            <person name="Grigoriev I."/>
        </authorList>
    </citation>
    <scope>NUCLEOTIDE SEQUENCE</scope>
    <source>
        <strain evidence="2">CBS 121167</strain>
    </source>
</reference>
<evidence type="ECO:0000256" key="1">
    <source>
        <dbReference type="SAM" id="MobiDB-lite"/>
    </source>
</evidence>
<feature type="region of interest" description="Disordered" evidence="1">
    <location>
        <begin position="27"/>
        <end position="93"/>
    </location>
</feature>
<dbReference type="RefSeq" id="XP_033396494.1">
    <property type="nucleotide sequence ID" value="XM_033544252.1"/>
</dbReference>
<name>A0A6A6BE70_9PEZI</name>
<evidence type="ECO:0000313" key="2">
    <source>
        <dbReference type="EMBL" id="KAF2140781.1"/>
    </source>
</evidence>
<organism evidence="2 3">
    <name type="scientific">Aplosporella prunicola CBS 121167</name>
    <dbReference type="NCBI Taxonomy" id="1176127"/>
    <lineage>
        <taxon>Eukaryota</taxon>
        <taxon>Fungi</taxon>
        <taxon>Dikarya</taxon>
        <taxon>Ascomycota</taxon>
        <taxon>Pezizomycotina</taxon>
        <taxon>Dothideomycetes</taxon>
        <taxon>Dothideomycetes incertae sedis</taxon>
        <taxon>Botryosphaeriales</taxon>
        <taxon>Aplosporellaceae</taxon>
        <taxon>Aplosporella</taxon>
    </lineage>
</organism>
<accession>A0A6A6BE70</accession>
<dbReference type="EMBL" id="ML995489">
    <property type="protein sequence ID" value="KAF2140781.1"/>
    <property type="molecule type" value="Genomic_DNA"/>
</dbReference>
<feature type="non-terminal residue" evidence="2">
    <location>
        <position position="1"/>
    </location>
</feature>
<feature type="compositionally biased region" description="Basic residues" evidence="1">
    <location>
        <begin position="73"/>
        <end position="87"/>
    </location>
</feature>
<feature type="compositionally biased region" description="Polar residues" evidence="1">
    <location>
        <begin position="47"/>
        <end position="58"/>
    </location>
</feature>
<evidence type="ECO:0000313" key="3">
    <source>
        <dbReference type="Proteomes" id="UP000799438"/>
    </source>
</evidence>